<name>A0A4Z2EPP0_9TELE</name>
<evidence type="ECO:0000313" key="2">
    <source>
        <dbReference type="EMBL" id="TNN30364.1"/>
    </source>
</evidence>
<keyword evidence="3" id="KW-1185">Reference proteome</keyword>
<gene>
    <name evidence="2" type="ORF">EYF80_059483</name>
</gene>
<dbReference type="EMBL" id="SRLO01004576">
    <property type="protein sequence ID" value="TNN30364.1"/>
    <property type="molecule type" value="Genomic_DNA"/>
</dbReference>
<comment type="caution">
    <text evidence="2">The sequence shown here is derived from an EMBL/GenBank/DDBJ whole genome shotgun (WGS) entry which is preliminary data.</text>
</comment>
<feature type="region of interest" description="Disordered" evidence="1">
    <location>
        <begin position="59"/>
        <end position="105"/>
    </location>
</feature>
<reference evidence="2 3" key="1">
    <citation type="submission" date="2019-03" db="EMBL/GenBank/DDBJ databases">
        <title>First draft genome of Liparis tanakae, snailfish: a comprehensive survey of snailfish specific genes.</title>
        <authorList>
            <person name="Kim W."/>
            <person name="Song I."/>
            <person name="Jeong J.-H."/>
            <person name="Kim D."/>
            <person name="Kim S."/>
            <person name="Ryu S."/>
            <person name="Song J.Y."/>
            <person name="Lee S.K."/>
        </authorList>
    </citation>
    <scope>NUCLEOTIDE SEQUENCE [LARGE SCALE GENOMIC DNA]</scope>
    <source>
        <tissue evidence="2">Muscle</tissue>
    </source>
</reference>
<sequence length="129" mass="13500">MDSWSVFRLLTYFPRRRGPPTSWRLGAEASYCEVAGEETLPTDGSEALTASGTTAVRLRPSSLTPPAAARPARDTSFSGQSASVPWAAPRGPSSVQPTNMHHDKGRAAVPGALATQRGGGQGKVVILPS</sequence>
<protein>
    <submittedName>
        <fullName evidence="2">Uncharacterized protein</fullName>
    </submittedName>
</protein>
<evidence type="ECO:0000256" key="1">
    <source>
        <dbReference type="SAM" id="MobiDB-lite"/>
    </source>
</evidence>
<dbReference type="AlphaFoldDB" id="A0A4Z2EPP0"/>
<evidence type="ECO:0000313" key="3">
    <source>
        <dbReference type="Proteomes" id="UP000314294"/>
    </source>
</evidence>
<proteinExistence type="predicted"/>
<accession>A0A4Z2EPP0</accession>
<dbReference type="Proteomes" id="UP000314294">
    <property type="component" value="Unassembled WGS sequence"/>
</dbReference>
<feature type="compositionally biased region" description="Low complexity" evidence="1">
    <location>
        <begin position="59"/>
        <end position="76"/>
    </location>
</feature>
<organism evidence="2 3">
    <name type="scientific">Liparis tanakae</name>
    <name type="common">Tanaka's snailfish</name>
    <dbReference type="NCBI Taxonomy" id="230148"/>
    <lineage>
        <taxon>Eukaryota</taxon>
        <taxon>Metazoa</taxon>
        <taxon>Chordata</taxon>
        <taxon>Craniata</taxon>
        <taxon>Vertebrata</taxon>
        <taxon>Euteleostomi</taxon>
        <taxon>Actinopterygii</taxon>
        <taxon>Neopterygii</taxon>
        <taxon>Teleostei</taxon>
        <taxon>Neoteleostei</taxon>
        <taxon>Acanthomorphata</taxon>
        <taxon>Eupercaria</taxon>
        <taxon>Perciformes</taxon>
        <taxon>Cottioidei</taxon>
        <taxon>Cottales</taxon>
        <taxon>Liparidae</taxon>
        <taxon>Liparis</taxon>
    </lineage>
</organism>